<accession>A0A975BQG5</accession>
<dbReference type="KEGG" id="dmm:dnm_058230"/>
<feature type="transmembrane region" description="Helical" evidence="1">
    <location>
        <begin position="201"/>
        <end position="218"/>
    </location>
</feature>
<dbReference type="InterPro" id="IPR037997">
    <property type="entry name" value="Dgk1-like"/>
</dbReference>
<dbReference type="Proteomes" id="UP000663722">
    <property type="component" value="Chromosome"/>
</dbReference>
<feature type="transmembrane region" description="Helical" evidence="1">
    <location>
        <begin position="37"/>
        <end position="55"/>
    </location>
</feature>
<dbReference type="GO" id="GO:0004143">
    <property type="term" value="F:ATP-dependent diacylglycerol kinase activity"/>
    <property type="evidence" value="ECO:0007669"/>
    <property type="project" value="InterPro"/>
</dbReference>
<keyword evidence="1" id="KW-0812">Transmembrane</keyword>
<keyword evidence="1" id="KW-1133">Transmembrane helix</keyword>
<feature type="transmembrane region" description="Helical" evidence="1">
    <location>
        <begin position="82"/>
        <end position="99"/>
    </location>
</feature>
<organism evidence="2 3">
    <name type="scientific">Desulfonema magnum</name>
    <dbReference type="NCBI Taxonomy" id="45655"/>
    <lineage>
        <taxon>Bacteria</taxon>
        <taxon>Pseudomonadati</taxon>
        <taxon>Thermodesulfobacteriota</taxon>
        <taxon>Desulfobacteria</taxon>
        <taxon>Desulfobacterales</taxon>
        <taxon>Desulfococcaceae</taxon>
        <taxon>Desulfonema</taxon>
    </lineage>
</organism>
<feature type="transmembrane region" description="Helical" evidence="1">
    <location>
        <begin position="136"/>
        <end position="158"/>
    </location>
</feature>
<dbReference type="PANTHER" id="PTHR31303:SF1">
    <property type="entry name" value="CTP-DEPENDENT DIACYLGLYCEROL KINASE 1"/>
    <property type="match status" value="1"/>
</dbReference>
<dbReference type="EMBL" id="CP061800">
    <property type="protein sequence ID" value="QTA89766.1"/>
    <property type="molecule type" value="Genomic_DNA"/>
</dbReference>
<evidence type="ECO:0000256" key="1">
    <source>
        <dbReference type="SAM" id="Phobius"/>
    </source>
</evidence>
<evidence type="ECO:0008006" key="4">
    <source>
        <dbReference type="Google" id="ProtNLM"/>
    </source>
</evidence>
<keyword evidence="3" id="KW-1185">Reference proteome</keyword>
<feature type="transmembrane region" description="Helical" evidence="1">
    <location>
        <begin position="105"/>
        <end position="124"/>
    </location>
</feature>
<gene>
    <name evidence="2" type="ORF">dnm_058230</name>
</gene>
<dbReference type="AlphaFoldDB" id="A0A975BQG5"/>
<feature type="transmembrane region" description="Helical" evidence="1">
    <location>
        <begin position="12"/>
        <end position="31"/>
    </location>
</feature>
<evidence type="ECO:0000313" key="2">
    <source>
        <dbReference type="EMBL" id="QTA89766.1"/>
    </source>
</evidence>
<feature type="transmembrane region" description="Helical" evidence="1">
    <location>
        <begin position="170"/>
        <end position="189"/>
    </location>
</feature>
<evidence type="ECO:0000313" key="3">
    <source>
        <dbReference type="Proteomes" id="UP000663722"/>
    </source>
</evidence>
<reference evidence="2" key="1">
    <citation type="journal article" date="2021" name="Microb. Physiol.">
        <title>Proteogenomic Insights into the Physiology of Marine, Sulfate-Reducing, Filamentous Desulfonema limicola and Desulfonema magnum.</title>
        <authorList>
            <person name="Schnaars V."/>
            <person name="Wohlbrand L."/>
            <person name="Scheve S."/>
            <person name="Hinrichs C."/>
            <person name="Reinhardt R."/>
            <person name="Rabus R."/>
        </authorList>
    </citation>
    <scope>NUCLEOTIDE SEQUENCE</scope>
    <source>
        <strain evidence="2">4be13</strain>
    </source>
</reference>
<proteinExistence type="predicted"/>
<sequence>MALTKPEINRKLFHLFALLLPAGIFYLPKIFDIHDLIPAAILIFLLFSIAAIEILRFNFPKTNEIFQSCFAFMLRKEEDQKITGSTYLIGSALICSILFRKVPHISFMSLTLFILGDAVAALVGQSMGKIKIGKKSLEGSLACFILCLVLFFAVFPYVPLLLDAWGDSVPLPLVFIASFAITFFELIPMKITKCFTLNDNLAVPVIAGLVMNYLYLFFC</sequence>
<dbReference type="RefSeq" id="WP_207678248.1">
    <property type="nucleotide sequence ID" value="NZ_CP061800.1"/>
</dbReference>
<dbReference type="PANTHER" id="PTHR31303">
    <property type="entry name" value="CTP-DEPENDENT DIACYLGLYCEROL KINASE 1"/>
    <property type="match status" value="1"/>
</dbReference>
<keyword evidence="1" id="KW-0472">Membrane</keyword>
<name>A0A975BQG5_9BACT</name>
<protein>
    <recommendedName>
        <fullName evidence="4">Phosphatidate cytidylyltransferase</fullName>
    </recommendedName>
</protein>